<dbReference type="RefSeq" id="XP_044555093.1">
    <property type="nucleotide sequence ID" value="XM_044700000.1"/>
</dbReference>
<gene>
    <name evidence="2" type="ORF">C9374_009776</name>
</gene>
<keyword evidence="3" id="KW-1185">Reference proteome</keyword>
<accession>A0AA88H3X4</accession>
<evidence type="ECO:0000313" key="3">
    <source>
        <dbReference type="Proteomes" id="UP000816034"/>
    </source>
</evidence>
<dbReference type="InterPro" id="IPR013780">
    <property type="entry name" value="Glyco_hydro_b"/>
</dbReference>
<protein>
    <recommendedName>
        <fullName evidence="1">Glycosyl hydrolase family 31 C-terminal domain-containing protein</fullName>
    </recommendedName>
</protein>
<organism evidence="2 3">
    <name type="scientific">Naegleria lovaniensis</name>
    <name type="common">Amoeba</name>
    <dbReference type="NCBI Taxonomy" id="51637"/>
    <lineage>
        <taxon>Eukaryota</taxon>
        <taxon>Discoba</taxon>
        <taxon>Heterolobosea</taxon>
        <taxon>Tetramitia</taxon>
        <taxon>Eutetramitia</taxon>
        <taxon>Vahlkampfiidae</taxon>
        <taxon>Naegleria</taxon>
    </lineage>
</organism>
<comment type="caution">
    <text evidence="2">The sequence shown here is derived from an EMBL/GenBank/DDBJ whole genome shotgun (WGS) entry which is preliminary data.</text>
</comment>
<dbReference type="InterPro" id="IPR048395">
    <property type="entry name" value="Glyco_hydro_31_C"/>
</dbReference>
<evidence type="ECO:0000259" key="1">
    <source>
        <dbReference type="Pfam" id="PF21365"/>
    </source>
</evidence>
<dbReference type="EMBL" id="PYSW02000003">
    <property type="protein sequence ID" value="KAG2393199.1"/>
    <property type="molecule type" value="Genomic_DNA"/>
</dbReference>
<dbReference type="PANTHER" id="PTHR22762">
    <property type="entry name" value="ALPHA-GLUCOSIDASE"/>
    <property type="match status" value="1"/>
</dbReference>
<dbReference type="Gene3D" id="2.60.40.1180">
    <property type="entry name" value="Golgi alpha-mannosidase II"/>
    <property type="match status" value="2"/>
</dbReference>
<dbReference type="Proteomes" id="UP000816034">
    <property type="component" value="Unassembled WGS sequence"/>
</dbReference>
<sequence length="186" mass="20404">MVHAYFPSSSIWYDYYGGQQVSPGTDGYADVNAPLDTMPIHIRGGYIIPKQTPGLSTAQQKFNPYNLVVALDSNQKAQGYLFLDDGESIDSIVSGNYAMISFNSTRASSSQYVIQATPVVNGYTESSKLSMTSIMTLGVQGRSICSLSVNGQPWSWYGFESNIGRLFIQNLSLSLSTSWKIVFETC</sequence>
<dbReference type="AlphaFoldDB" id="A0AA88H3X4"/>
<evidence type="ECO:0000313" key="2">
    <source>
        <dbReference type="EMBL" id="KAG2393199.1"/>
    </source>
</evidence>
<name>A0AA88H3X4_NAELO</name>
<dbReference type="GO" id="GO:0004558">
    <property type="term" value="F:alpha-1,4-glucosidase activity"/>
    <property type="evidence" value="ECO:0007669"/>
    <property type="project" value="TreeGrafter"/>
</dbReference>
<dbReference type="PANTHER" id="PTHR22762:SF133">
    <property type="entry name" value="P-TYPE DOMAIN-CONTAINING PROTEIN"/>
    <property type="match status" value="1"/>
</dbReference>
<proteinExistence type="predicted"/>
<dbReference type="Pfam" id="PF21365">
    <property type="entry name" value="Glyco_hydro_31_3rd"/>
    <property type="match status" value="1"/>
</dbReference>
<feature type="domain" description="Glycosyl hydrolase family 31 C-terminal" evidence="1">
    <location>
        <begin position="2"/>
        <end position="48"/>
    </location>
</feature>
<dbReference type="GeneID" id="68102230"/>
<reference evidence="2 3" key="1">
    <citation type="journal article" date="2018" name="BMC Genomics">
        <title>The genome of Naegleria lovaniensis, the basis for a comparative approach to unravel pathogenicity factors of the human pathogenic amoeba N. fowleri.</title>
        <authorList>
            <person name="Liechti N."/>
            <person name="Schurch N."/>
            <person name="Bruggmann R."/>
            <person name="Wittwer M."/>
        </authorList>
    </citation>
    <scope>NUCLEOTIDE SEQUENCE [LARGE SCALE GENOMIC DNA]</scope>
    <source>
        <strain evidence="2 3">ATCC 30569</strain>
    </source>
</reference>